<dbReference type="RefSeq" id="WP_289999531.1">
    <property type="nucleotide sequence ID" value="NZ_JAUEPH010000003.1"/>
</dbReference>
<dbReference type="EMBL" id="JAUEPH010000003">
    <property type="protein sequence ID" value="MDN3203975.1"/>
    <property type="molecule type" value="Genomic_DNA"/>
</dbReference>
<dbReference type="Proteomes" id="UP001171916">
    <property type="component" value="Unassembled WGS sequence"/>
</dbReference>
<evidence type="ECO:0008006" key="3">
    <source>
        <dbReference type="Google" id="ProtNLM"/>
    </source>
</evidence>
<keyword evidence="2" id="KW-1185">Reference proteome</keyword>
<name>A0ABT7YBR8_9BACT</name>
<reference evidence="1" key="1">
    <citation type="submission" date="2023-06" db="EMBL/GenBank/DDBJ databases">
        <title>Robiginitalea aurantiacus sp. nov. and Algoriphagus sediminis sp. nov., isolated from coastal sediment.</title>
        <authorList>
            <person name="Zhou Z.Y."/>
            <person name="An J."/>
            <person name="Jia Y.W."/>
            <person name="Du Z.J."/>
        </authorList>
    </citation>
    <scope>NUCLEOTIDE SEQUENCE</scope>
    <source>
        <strain evidence="1">C2-7</strain>
    </source>
</reference>
<organism evidence="1 2">
    <name type="scientific">Algoriphagus sediminis</name>
    <dbReference type="NCBI Taxonomy" id="3057113"/>
    <lineage>
        <taxon>Bacteria</taxon>
        <taxon>Pseudomonadati</taxon>
        <taxon>Bacteroidota</taxon>
        <taxon>Cytophagia</taxon>
        <taxon>Cytophagales</taxon>
        <taxon>Cyclobacteriaceae</taxon>
        <taxon>Algoriphagus</taxon>
    </lineage>
</organism>
<evidence type="ECO:0000313" key="1">
    <source>
        <dbReference type="EMBL" id="MDN3203975.1"/>
    </source>
</evidence>
<gene>
    <name evidence="1" type="ORF">QVH07_07435</name>
</gene>
<sequence length="175" mass="20024">MTRKILLAVSLCFLVKVVWSQSEKETRINLINPGIALEYPIGKYSTIEFNAGVGYNYSYPNLNTVFGESGFQWQIAPFIDIQSRKYYNFEKRQSNKKSGSNFIALRYLFYGSRLAGNVRTDQNYSMAIGPTWGMKREYGRWTALFSVGPAYYFDLTGAGGFLPIALEFNFGYRLN</sequence>
<comment type="caution">
    <text evidence="1">The sequence shown here is derived from an EMBL/GenBank/DDBJ whole genome shotgun (WGS) entry which is preliminary data.</text>
</comment>
<accession>A0ABT7YBR8</accession>
<proteinExistence type="predicted"/>
<protein>
    <recommendedName>
        <fullName evidence="3">DUF3575 domain-containing protein</fullName>
    </recommendedName>
</protein>
<evidence type="ECO:0000313" key="2">
    <source>
        <dbReference type="Proteomes" id="UP001171916"/>
    </source>
</evidence>